<dbReference type="HOGENOM" id="CLU_1941199_0_0_1"/>
<evidence type="ECO:0000313" key="1">
    <source>
        <dbReference type="EMBL" id="KEH40221.1"/>
    </source>
</evidence>
<protein>
    <submittedName>
        <fullName evidence="1">Transcription factor bHLH140, putative</fullName>
    </submittedName>
</protein>
<dbReference type="PANTHER" id="PTHR12486:SF4">
    <property type="entry name" value="APRATAXIN"/>
    <property type="match status" value="1"/>
</dbReference>
<reference evidence="1 3" key="2">
    <citation type="journal article" date="2014" name="BMC Genomics">
        <title>An improved genome release (version Mt4.0) for the model legume Medicago truncatula.</title>
        <authorList>
            <person name="Tang H."/>
            <person name="Krishnakumar V."/>
            <person name="Bidwell S."/>
            <person name="Rosen B."/>
            <person name="Chan A."/>
            <person name="Zhou S."/>
            <person name="Gentzbittel L."/>
            <person name="Childs K.L."/>
            <person name="Yandell M."/>
            <person name="Gundlach H."/>
            <person name="Mayer K.F."/>
            <person name="Schwartz D.C."/>
            <person name="Town C.D."/>
        </authorList>
    </citation>
    <scope>GENOME REANNOTATION</scope>
    <source>
        <strain evidence="1">A17</strain>
        <strain evidence="2 3">cv. Jemalong A17</strain>
    </source>
</reference>
<dbReference type="EMBL" id="CM001217">
    <property type="protein sequence ID" value="KEH40221.1"/>
    <property type="molecule type" value="Genomic_DNA"/>
</dbReference>
<accession>A0A072VF39</accession>
<reference evidence="1 3" key="1">
    <citation type="journal article" date="2011" name="Nature">
        <title>The Medicago genome provides insight into the evolution of rhizobial symbioses.</title>
        <authorList>
            <person name="Young N.D."/>
            <person name="Debelle F."/>
            <person name="Oldroyd G.E."/>
            <person name="Geurts R."/>
            <person name="Cannon S.B."/>
            <person name="Udvardi M.K."/>
            <person name="Benedito V.A."/>
            <person name="Mayer K.F."/>
            <person name="Gouzy J."/>
            <person name="Schoof H."/>
            <person name="Van de Peer Y."/>
            <person name="Proost S."/>
            <person name="Cook D.R."/>
            <person name="Meyers B.C."/>
            <person name="Spannagl M."/>
            <person name="Cheung F."/>
            <person name="De Mita S."/>
            <person name="Krishnakumar V."/>
            <person name="Gundlach H."/>
            <person name="Zhou S."/>
            <person name="Mudge J."/>
            <person name="Bharti A.K."/>
            <person name="Murray J.D."/>
            <person name="Naoumkina M.A."/>
            <person name="Rosen B."/>
            <person name="Silverstein K.A."/>
            <person name="Tang H."/>
            <person name="Rombauts S."/>
            <person name="Zhao P.X."/>
            <person name="Zhou P."/>
            <person name="Barbe V."/>
            <person name="Bardou P."/>
            <person name="Bechner M."/>
            <person name="Bellec A."/>
            <person name="Berger A."/>
            <person name="Berges H."/>
            <person name="Bidwell S."/>
            <person name="Bisseling T."/>
            <person name="Choisne N."/>
            <person name="Couloux A."/>
            <person name="Denny R."/>
            <person name="Deshpande S."/>
            <person name="Dai X."/>
            <person name="Doyle J.J."/>
            <person name="Dudez A.M."/>
            <person name="Farmer A.D."/>
            <person name="Fouteau S."/>
            <person name="Franken C."/>
            <person name="Gibelin C."/>
            <person name="Gish J."/>
            <person name="Goldstein S."/>
            <person name="Gonzalez A.J."/>
            <person name="Green P.J."/>
            <person name="Hallab A."/>
            <person name="Hartog M."/>
            <person name="Hua A."/>
            <person name="Humphray S.J."/>
            <person name="Jeong D.H."/>
            <person name="Jing Y."/>
            <person name="Jocker A."/>
            <person name="Kenton S.M."/>
            <person name="Kim D.J."/>
            <person name="Klee K."/>
            <person name="Lai H."/>
            <person name="Lang C."/>
            <person name="Lin S."/>
            <person name="Macmil S.L."/>
            <person name="Magdelenat G."/>
            <person name="Matthews L."/>
            <person name="McCorrison J."/>
            <person name="Monaghan E.L."/>
            <person name="Mun J.H."/>
            <person name="Najar F.Z."/>
            <person name="Nicholson C."/>
            <person name="Noirot C."/>
            <person name="O'Bleness M."/>
            <person name="Paule C.R."/>
            <person name="Poulain J."/>
            <person name="Prion F."/>
            <person name="Qin B."/>
            <person name="Qu C."/>
            <person name="Retzel E.F."/>
            <person name="Riddle C."/>
            <person name="Sallet E."/>
            <person name="Samain S."/>
            <person name="Samson N."/>
            <person name="Sanders I."/>
            <person name="Saurat O."/>
            <person name="Scarpelli C."/>
            <person name="Schiex T."/>
            <person name="Segurens B."/>
            <person name="Severin A.J."/>
            <person name="Sherrier D.J."/>
            <person name="Shi R."/>
            <person name="Sims S."/>
            <person name="Singer S.R."/>
            <person name="Sinharoy S."/>
            <person name="Sterck L."/>
            <person name="Viollet A."/>
            <person name="Wang B.B."/>
            <person name="Wang K."/>
            <person name="Wang M."/>
            <person name="Wang X."/>
            <person name="Warfsmann J."/>
            <person name="Weissenbach J."/>
            <person name="White D.D."/>
            <person name="White J.D."/>
            <person name="Wiley G.B."/>
            <person name="Wincker P."/>
            <person name="Xing Y."/>
            <person name="Yang L."/>
            <person name="Yao Z."/>
            <person name="Ying F."/>
            <person name="Zhai J."/>
            <person name="Zhou L."/>
            <person name="Zuber A."/>
            <person name="Denarie J."/>
            <person name="Dixon R.A."/>
            <person name="May G.D."/>
            <person name="Schwartz D.C."/>
            <person name="Rogers J."/>
            <person name="Quetier F."/>
            <person name="Town C.D."/>
            <person name="Roe B.A."/>
        </authorList>
    </citation>
    <scope>NUCLEOTIDE SEQUENCE [LARGE SCALE GENOMIC DNA]</scope>
    <source>
        <strain evidence="1">A17</strain>
        <strain evidence="2 3">cv. Jemalong A17</strain>
    </source>
</reference>
<gene>
    <name evidence="1" type="ordered locus">MTR_1g024155</name>
</gene>
<keyword evidence="3" id="KW-1185">Reference proteome</keyword>
<dbReference type="AlphaFoldDB" id="A0A072VF39"/>
<organism evidence="1 3">
    <name type="scientific">Medicago truncatula</name>
    <name type="common">Barrel medic</name>
    <name type="synonym">Medicago tribuloides</name>
    <dbReference type="NCBI Taxonomy" id="3880"/>
    <lineage>
        <taxon>Eukaryota</taxon>
        <taxon>Viridiplantae</taxon>
        <taxon>Streptophyta</taxon>
        <taxon>Embryophyta</taxon>
        <taxon>Tracheophyta</taxon>
        <taxon>Spermatophyta</taxon>
        <taxon>Magnoliopsida</taxon>
        <taxon>eudicotyledons</taxon>
        <taxon>Gunneridae</taxon>
        <taxon>Pentapetalae</taxon>
        <taxon>rosids</taxon>
        <taxon>fabids</taxon>
        <taxon>Fabales</taxon>
        <taxon>Fabaceae</taxon>
        <taxon>Papilionoideae</taxon>
        <taxon>50 kb inversion clade</taxon>
        <taxon>NPAAA clade</taxon>
        <taxon>Hologalegina</taxon>
        <taxon>IRL clade</taxon>
        <taxon>Trifolieae</taxon>
        <taxon>Medicago</taxon>
    </lineage>
</organism>
<dbReference type="Proteomes" id="UP000002051">
    <property type="component" value="Unassembled WGS sequence"/>
</dbReference>
<name>A0A072VF39_MEDTR</name>
<evidence type="ECO:0000313" key="3">
    <source>
        <dbReference type="Proteomes" id="UP000002051"/>
    </source>
</evidence>
<proteinExistence type="predicted"/>
<dbReference type="Gene3D" id="3.40.220.10">
    <property type="entry name" value="Leucine Aminopeptidase, subunit E, domain 1"/>
    <property type="match status" value="1"/>
</dbReference>
<evidence type="ECO:0000313" key="2">
    <source>
        <dbReference type="EnsemblPlants" id="KEH40221"/>
    </source>
</evidence>
<sequence>MENIPSTHDTSKLGSKEIEGQADKSAAFCHNQVSLDDTLTLAFPSISTADFQFNHDKAADIIIVEKVAEYSNKMENAKLVIDDLTHKSTILSLVKSKAAEKNIDIQKFLTHVGDSAGSLRCNVLANTSNR</sequence>
<dbReference type="EnsemblPlants" id="KEH40221">
    <property type="protein sequence ID" value="KEH40221"/>
    <property type="gene ID" value="MTR_1g024155"/>
</dbReference>
<dbReference type="PANTHER" id="PTHR12486">
    <property type="entry name" value="APRATAXIN-RELATED"/>
    <property type="match status" value="1"/>
</dbReference>
<dbReference type="InterPro" id="IPR043472">
    <property type="entry name" value="Macro_dom-like"/>
</dbReference>
<reference evidence="2" key="3">
    <citation type="submission" date="2015-04" db="UniProtKB">
        <authorList>
            <consortium name="EnsemblPlants"/>
        </authorList>
    </citation>
    <scope>IDENTIFICATION</scope>
    <source>
        <strain evidence="2">cv. Jemalong A17</strain>
    </source>
</reference>
<dbReference type="STRING" id="3880.A0A072VF39"/>